<dbReference type="InterPro" id="IPR051677">
    <property type="entry name" value="AfsR-DnrI-RedD_regulator"/>
</dbReference>
<evidence type="ECO:0000256" key="3">
    <source>
        <dbReference type="ARBA" id="ARBA00023015"/>
    </source>
</evidence>
<dbReference type="AlphaFoldDB" id="A0A7D6ZEM4"/>
<keyword evidence="3" id="KW-0805">Transcription regulation</keyword>
<keyword evidence="4 6" id="KW-0238">DNA-binding</keyword>
<accession>A0A7D6ZEM4</accession>
<dbReference type="InterPro" id="IPR011990">
    <property type="entry name" value="TPR-like_helical_dom_sf"/>
</dbReference>
<evidence type="ECO:0000256" key="1">
    <source>
        <dbReference type="ARBA" id="ARBA00005820"/>
    </source>
</evidence>
<dbReference type="Proteomes" id="UP000515512">
    <property type="component" value="Chromosome"/>
</dbReference>
<protein>
    <submittedName>
        <fullName evidence="10">FHA domain-containing protein</fullName>
    </submittedName>
</protein>
<dbReference type="PROSITE" id="PS51755">
    <property type="entry name" value="OMPR_PHOB"/>
    <property type="match status" value="1"/>
</dbReference>
<dbReference type="KEGG" id="nhu:H0264_17045"/>
<evidence type="ECO:0000256" key="5">
    <source>
        <dbReference type="ARBA" id="ARBA00023163"/>
    </source>
</evidence>
<dbReference type="EMBL" id="CP059399">
    <property type="protein sequence ID" value="QLY33708.1"/>
    <property type="molecule type" value="Genomic_DNA"/>
</dbReference>
<feature type="DNA-binding region" description="OmpR/PhoB-type" evidence="6">
    <location>
        <begin position="1"/>
        <end position="99"/>
    </location>
</feature>
<dbReference type="SMART" id="SM00240">
    <property type="entry name" value="FHA"/>
    <property type="match status" value="1"/>
</dbReference>
<dbReference type="SMART" id="SM00862">
    <property type="entry name" value="Trans_reg_C"/>
    <property type="match status" value="1"/>
</dbReference>
<evidence type="ECO:0000256" key="4">
    <source>
        <dbReference type="ARBA" id="ARBA00023125"/>
    </source>
</evidence>
<evidence type="ECO:0000313" key="10">
    <source>
        <dbReference type="EMBL" id="QLY33708.1"/>
    </source>
</evidence>
<dbReference type="SUPFAM" id="SSF48452">
    <property type="entry name" value="TPR-like"/>
    <property type="match status" value="1"/>
</dbReference>
<feature type="domain" description="OmpR/PhoB-type" evidence="9">
    <location>
        <begin position="1"/>
        <end position="99"/>
    </location>
</feature>
<dbReference type="Pfam" id="PF03704">
    <property type="entry name" value="BTAD"/>
    <property type="match status" value="1"/>
</dbReference>
<keyword evidence="2" id="KW-0597">Phosphoprotein</keyword>
<evidence type="ECO:0000256" key="2">
    <source>
        <dbReference type="ARBA" id="ARBA00022553"/>
    </source>
</evidence>
<name>A0A7D6ZEM4_9NOCA</name>
<evidence type="ECO:0000256" key="6">
    <source>
        <dbReference type="PROSITE-ProRule" id="PRU01091"/>
    </source>
</evidence>
<feature type="region of interest" description="Disordered" evidence="7">
    <location>
        <begin position="252"/>
        <end position="275"/>
    </location>
</feature>
<dbReference type="InterPro" id="IPR016032">
    <property type="entry name" value="Sig_transdc_resp-reg_C-effctor"/>
</dbReference>
<comment type="similarity">
    <text evidence="1">Belongs to the AfsR/DnrI/RedD regulatory family.</text>
</comment>
<evidence type="ECO:0000259" key="8">
    <source>
        <dbReference type="PROSITE" id="PS50006"/>
    </source>
</evidence>
<proteinExistence type="inferred from homology"/>
<dbReference type="Pfam" id="PF00498">
    <property type="entry name" value="FHA"/>
    <property type="match status" value="1"/>
</dbReference>
<gene>
    <name evidence="10" type="ORF">H0264_17045</name>
</gene>
<dbReference type="InterPro" id="IPR001867">
    <property type="entry name" value="OmpR/PhoB-type_DNA-bd"/>
</dbReference>
<dbReference type="GO" id="GO:0006355">
    <property type="term" value="P:regulation of DNA-templated transcription"/>
    <property type="evidence" value="ECO:0007669"/>
    <property type="project" value="InterPro"/>
</dbReference>
<organism evidence="10 11">
    <name type="scientific">Nocardia huaxiensis</name>
    <dbReference type="NCBI Taxonomy" id="2755382"/>
    <lineage>
        <taxon>Bacteria</taxon>
        <taxon>Bacillati</taxon>
        <taxon>Actinomycetota</taxon>
        <taxon>Actinomycetes</taxon>
        <taxon>Mycobacteriales</taxon>
        <taxon>Nocardiaceae</taxon>
        <taxon>Nocardia</taxon>
    </lineage>
</organism>
<dbReference type="GO" id="GO:0003677">
    <property type="term" value="F:DNA binding"/>
    <property type="evidence" value="ECO:0007669"/>
    <property type="project" value="UniProtKB-UniRule"/>
</dbReference>
<dbReference type="SUPFAM" id="SSF49879">
    <property type="entry name" value="SMAD/FHA domain"/>
    <property type="match status" value="1"/>
</dbReference>
<dbReference type="Gene3D" id="2.60.200.20">
    <property type="match status" value="1"/>
</dbReference>
<evidence type="ECO:0000313" key="11">
    <source>
        <dbReference type="Proteomes" id="UP000515512"/>
    </source>
</evidence>
<keyword evidence="5" id="KW-0804">Transcription</keyword>
<dbReference type="CDD" id="cd00060">
    <property type="entry name" value="FHA"/>
    <property type="match status" value="1"/>
</dbReference>
<dbReference type="SUPFAM" id="SSF46894">
    <property type="entry name" value="C-terminal effector domain of the bipartite response regulators"/>
    <property type="match status" value="1"/>
</dbReference>
<feature type="domain" description="FHA" evidence="8">
    <location>
        <begin position="292"/>
        <end position="341"/>
    </location>
</feature>
<dbReference type="InterPro" id="IPR005158">
    <property type="entry name" value="BTAD"/>
</dbReference>
<dbReference type="InterPro" id="IPR008984">
    <property type="entry name" value="SMAD_FHA_dom_sf"/>
</dbReference>
<evidence type="ECO:0000259" key="9">
    <source>
        <dbReference type="PROSITE" id="PS51755"/>
    </source>
</evidence>
<keyword evidence="11" id="KW-1185">Reference proteome</keyword>
<dbReference type="InterPro" id="IPR036388">
    <property type="entry name" value="WH-like_DNA-bd_sf"/>
</dbReference>
<dbReference type="PROSITE" id="PS50006">
    <property type="entry name" value="FHA_DOMAIN"/>
    <property type="match status" value="1"/>
</dbReference>
<dbReference type="Gene3D" id="1.10.10.10">
    <property type="entry name" value="Winged helix-like DNA-binding domain superfamily/Winged helix DNA-binding domain"/>
    <property type="match status" value="1"/>
</dbReference>
<dbReference type="GO" id="GO:0000160">
    <property type="term" value="P:phosphorelay signal transduction system"/>
    <property type="evidence" value="ECO:0007669"/>
    <property type="project" value="InterPro"/>
</dbReference>
<dbReference type="Gene3D" id="1.25.40.10">
    <property type="entry name" value="Tetratricopeptide repeat domain"/>
    <property type="match status" value="1"/>
</dbReference>
<dbReference type="PANTHER" id="PTHR35807">
    <property type="entry name" value="TRANSCRIPTIONAL REGULATOR REDD-RELATED"/>
    <property type="match status" value="1"/>
</dbReference>
<evidence type="ECO:0000256" key="7">
    <source>
        <dbReference type="SAM" id="MobiDB-lite"/>
    </source>
</evidence>
<dbReference type="SMART" id="SM01043">
    <property type="entry name" value="BTAD"/>
    <property type="match status" value="1"/>
</dbReference>
<reference evidence="10 11" key="1">
    <citation type="submission" date="2020-07" db="EMBL/GenBank/DDBJ databases">
        <authorList>
            <person name="Zhuang K."/>
            <person name="Ran Y."/>
        </authorList>
    </citation>
    <scope>NUCLEOTIDE SEQUENCE [LARGE SCALE GENOMIC DNA]</scope>
    <source>
        <strain evidence="10 11">WCH-YHL-001</strain>
    </source>
</reference>
<dbReference type="InterPro" id="IPR000253">
    <property type="entry name" value="FHA_dom"/>
</dbReference>
<sequence>MTDLDIRLLGPVQLTVNGRPVPVRGRKPQVLLAMLTINRRRGVSAPLLVDTIWDDEPPGRAMAGLHGYVAALRRELRSAGADPGTVLRTVAAGCYRLDIADDQCDIGRFEHSRSAGMVAAARGDHAAATADFTTALAQWSGEPLAGLHGIAFAERFAVDVTEWRLSVVTARADAEFARGHATSVLDELTALAAAHPLREGLWQRLIRALHASGRHADGLAVYHRIRRNLAEELGADPDPETDALRDAIVHRRPPLPPQPASRHTATLGSGSAPIAALRGPDGRTVEITERGLRIGRGADNDLVLDDTRVSRTHARLVVRCAGLVIHDLASTNGVYVNGDQIPGSARVSEGDVIALGGTCLRVESLGAGTRHTAARFDAAC</sequence>
<dbReference type="CDD" id="cd15831">
    <property type="entry name" value="BTAD"/>
    <property type="match status" value="1"/>
</dbReference>
<dbReference type="PANTHER" id="PTHR35807:SF1">
    <property type="entry name" value="TRANSCRIPTIONAL REGULATOR REDD"/>
    <property type="match status" value="1"/>
</dbReference>